<accession>A0AAN9PG93</accession>
<dbReference type="GO" id="GO:0005886">
    <property type="term" value="C:plasma membrane"/>
    <property type="evidence" value="ECO:0007669"/>
    <property type="project" value="TreeGrafter"/>
</dbReference>
<evidence type="ECO:0000256" key="4">
    <source>
        <dbReference type="ARBA" id="ARBA00023008"/>
    </source>
</evidence>
<evidence type="ECO:0000256" key="1">
    <source>
        <dbReference type="ARBA" id="ARBA00022448"/>
    </source>
</evidence>
<feature type="compositionally biased region" description="Low complexity" evidence="6">
    <location>
        <begin position="123"/>
        <end position="157"/>
    </location>
</feature>
<dbReference type="Pfam" id="PF02298">
    <property type="entry name" value="Cu_bind_like"/>
    <property type="match status" value="1"/>
</dbReference>
<evidence type="ECO:0000256" key="3">
    <source>
        <dbReference type="ARBA" id="ARBA00022982"/>
    </source>
</evidence>
<name>A0AAN9PG93_CANGL</name>
<keyword evidence="8" id="KW-0732">Signal</keyword>
<feature type="domain" description="Phytocyanin" evidence="9">
    <location>
        <begin position="23"/>
        <end position="121"/>
    </location>
</feature>
<keyword evidence="7" id="KW-0472">Membrane</keyword>
<dbReference type="Proteomes" id="UP001367508">
    <property type="component" value="Unassembled WGS sequence"/>
</dbReference>
<evidence type="ECO:0000259" key="9">
    <source>
        <dbReference type="PROSITE" id="PS51485"/>
    </source>
</evidence>
<evidence type="ECO:0000256" key="8">
    <source>
        <dbReference type="SAM" id="SignalP"/>
    </source>
</evidence>
<keyword evidence="5" id="KW-0325">Glycoprotein</keyword>
<dbReference type="GO" id="GO:0009055">
    <property type="term" value="F:electron transfer activity"/>
    <property type="evidence" value="ECO:0007669"/>
    <property type="project" value="InterPro"/>
</dbReference>
<gene>
    <name evidence="10" type="ORF">VNO77_51157</name>
</gene>
<dbReference type="FunFam" id="2.60.40.420:FF:000003">
    <property type="entry name" value="Blue copper"/>
    <property type="match status" value="1"/>
</dbReference>
<keyword evidence="4" id="KW-0186">Copper</keyword>
<dbReference type="Gene3D" id="2.60.40.420">
    <property type="entry name" value="Cupredoxins - blue copper proteins"/>
    <property type="match status" value="1"/>
</dbReference>
<sequence length="189" mass="19380">MATRAMVASFLVLLLAFPTVFGTDHNVGGSGGWKLGGDYTTWASGQTFNVGDNLVFKYDSTHAVDEVSENDYNSCSSSNAIKNYQGGNTKIPLSSTGKRYFLCPTAGHCDGGMKLAINVVGAASSPPSGTPPSGTTPSTPSPPSESGTPATNTTTSPSPKPNGAVTVSTAFNLLVGSFFVSSIMFGFMG</sequence>
<evidence type="ECO:0000256" key="2">
    <source>
        <dbReference type="ARBA" id="ARBA00022723"/>
    </source>
</evidence>
<dbReference type="InterPro" id="IPR003245">
    <property type="entry name" value="Phytocyanin_dom"/>
</dbReference>
<evidence type="ECO:0000256" key="7">
    <source>
        <dbReference type="SAM" id="Phobius"/>
    </source>
</evidence>
<keyword evidence="11" id="KW-1185">Reference proteome</keyword>
<evidence type="ECO:0000256" key="6">
    <source>
        <dbReference type="SAM" id="MobiDB-lite"/>
    </source>
</evidence>
<protein>
    <recommendedName>
        <fullName evidence="9">Phytocyanin domain-containing protein</fullName>
    </recommendedName>
</protein>
<dbReference type="InterPro" id="IPR039391">
    <property type="entry name" value="Phytocyanin-like"/>
</dbReference>
<evidence type="ECO:0000256" key="5">
    <source>
        <dbReference type="ARBA" id="ARBA00023180"/>
    </source>
</evidence>
<evidence type="ECO:0000313" key="11">
    <source>
        <dbReference type="Proteomes" id="UP001367508"/>
    </source>
</evidence>
<comment type="caution">
    <text evidence="10">The sequence shown here is derived from an EMBL/GenBank/DDBJ whole genome shotgun (WGS) entry which is preliminary data.</text>
</comment>
<dbReference type="EMBL" id="JAYMYQ010000102">
    <property type="protein sequence ID" value="KAK7295892.1"/>
    <property type="molecule type" value="Genomic_DNA"/>
</dbReference>
<dbReference type="GO" id="GO:0046872">
    <property type="term" value="F:metal ion binding"/>
    <property type="evidence" value="ECO:0007669"/>
    <property type="project" value="UniProtKB-KW"/>
</dbReference>
<dbReference type="CDD" id="cd04216">
    <property type="entry name" value="Phytocyanin"/>
    <property type="match status" value="1"/>
</dbReference>
<dbReference type="AlphaFoldDB" id="A0AAN9PG93"/>
<keyword evidence="7" id="KW-0812">Transmembrane</keyword>
<feature type="chain" id="PRO_5042920412" description="Phytocyanin domain-containing protein" evidence="8">
    <location>
        <begin position="23"/>
        <end position="189"/>
    </location>
</feature>
<keyword evidence="3" id="KW-0249">Electron transport</keyword>
<dbReference type="SUPFAM" id="SSF49503">
    <property type="entry name" value="Cupredoxins"/>
    <property type="match status" value="1"/>
</dbReference>
<evidence type="ECO:0000313" key="10">
    <source>
        <dbReference type="EMBL" id="KAK7295892.1"/>
    </source>
</evidence>
<dbReference type="InterPro" id="IPR008972">
    <property type="entry name" value="Cupredoxin"/>
</dbReference>
<keyword evidence="7" id="KW-1133">Transmembrane helix</keyword>
<proteinExistence type="predicted"/>
<keyword evidence="1" id="KW-0813">Transport</keyword>
<keyword evidence="2" id="KW-0479">Metal-binding</keyword>
<reference evidence="10 11" key="1">
    <citation type="submission" date="2024-01" db="EMBL/GenBank/DDBJ databases">
        <title>The genomes of 5 underutilized Papilionoideae crops provide insights into root nodulation and disease resistanc.</title>
        <authorList>
            <person name="Jiang F."/>
        </authorList>
    </citation>
    <scope>NUCLEOTIDE SEQUENCE [LARGE SCALE GENOMIC DNA]</scope>
    <source>
        <strain evidence="10">LVBAO_FW01</strain>
        <tissue evidence="10">Leaves</tissue>
    </source>
</reference>
<dbReference type="PANTHER" id="PTHR33021:SF350">
    <property type="entry name" value="UCLACYANIN-2"/>
    <property type="match status" value="1"/>
</dbReference>
<organism evidence="10 11">
    <name type="scientific">Canavalia gladiata</name>
    <name type="common">Sword bean</name>
    <name type="synonym">Dolichos gladiatus</name>
    <dbReference type="NCBI Taxonomy" id="3824"/>
    <lineage>
        <taxon>Eukaryota</taxon>
        <taxon>Viridiplantae</taxon>
        <taxon>Streptophyta</taxon>
        <taxon>Embryophyta</taxon>
        <taxon>Tracheophyta</taxon>
        <taxon>Spermatophyta</taxon>
        <taxon>Magnoliopsida</taxon>
        <taxon>eudicotyledons</taxon>
        <taxon>Gunneridae</taxon>
        <taxon>Pentapetalae</taxon>
        <taxon>rosids</taxon>
        <taxon>fabids</taxon>
        <taxon>Fabales</taxon>
        <taxon>Fabaceae</taxon>
        <taxon>Papilionoideae</taxon>
        <taxon>50 kb inversion clade</taxon>
        <taxon>NPAAA clade</taxon>
        <taxon>indigoferoid/millettioid clade</taxon>
        <taxon>Phaseoleae</taxon>
        <taxon>Canavalia</taxon>
    </lineage>
</organism>
<dbReference type="PANTHER" id="PTHR33021">
    <property type="entry name" value="BLUE COPPER PROTEIN"/>
    <property type="match status" value="1"/>
</dbReference>
<feature type="region of interest" description="Disordered" evidence="6">
    <location>
        <begin position="123"/>
        <end position="162"/>
    </location>
</feature>
<feature type="signal peptide" evidence="8">
    <location>
        <begin position="1"/>
        <end position="22"/>
    </location>
</feature>
<dbReference type="PROSITE" id="PS51485">
    <property type="entry name" value="PHYTOCYANIN"/>
    <property type="match status" value="1"/>
</dbReference>
<feature type="transmembrane region" description="Helical" evidence="7">
    <location>
        <begin position="164"/>
        <end position="187"/>
    </location>
</feature>